<dbReference type="Proteomes" id="UP001434883">
    <property type="component" value="Unassembled WGS sequence"/>
</dbReference>
<proteinExistence type="predicted"/>
<comment type="caution">
    <text evidence="2">The sequence shown here is derived from an EMBL/GenBank/DDBJ whole genome shotgun (WGS) entry which is preliminary data.</text>
</comment>
<protein>
    <submittedName>
        <fullName evidence="2">Uncharacterized protein</fullName>
    </submittedName>
</protein>
<evidence type="ECO:0000313" key="2">
    <source>
        <dbReference type="EMBL" id="MEQ2194913.1"/>
    </source>
</evidence>
<evidence type="ECO:0000313" key="3">
    <source>
        <dbReference type="Proteomes" id="UP001434883"/>
    </source>
</evidence>
<name>A0ABV0QGH2_9TELE</name>
<sequence>NSENNISLYQCDLFSFSRSHCVYLAGPPFSVPDKQVQSLFGDQQPQHCVTMETTSHVAGRKPVLGLKIVNQDPEGQSVGNMELSSNILSFRAHLSETRGDSPAEACTRLVVLVHSFELVPATARSRRAIDVSRTDSGCGLTRSLTLNWVRFPELTKGGGGATGKDPTPEAGELGAAGTRLEL</sequence>
<evidence type="ECO:0000256" key="1">
    <source>
        <dbReference type="SAM" id="MobiDB-lite"/>
    </source>
</evidence>
<feature type="non-terminal residue" evidence="2">
    <location>
        <position position="1"/>
    </location>
</feature>
<keyword evidence="3" id="KW-1185">Reference proteome</keyword>
<organism evidence="2 3">
    <name type="scientific">Xenoophorus captivus</name>
    <dbReference type="NCBI Taxonomy" id="1517983"/>
    <lineage>
        <taxon>Eukaryota</taxon>
        <taxon>Metazoa</taxon>
        <taxon>Chordata</taxon>
        <taxon>Craniata</taxon>
        <taxon>Vertebrata</taxon>
        <taxon>Euteleostomi</taxon>
        <taxon>Actinopterygii</taxon>
        <taxon>Neopterygii</taxon>
        <taxon>Teleostei</taxon>
        <taxon>Neoteleostei</taxon>
        <taxon>Acanthomorphata</taxon>
        <taxon>Ovalentaria</taxon>
        <taxon>Atherinomorphae</taxon>
        <taxon>Cyprinodontiformes</taxon>
        <taxon>Goodeidae</taxon>
        <taxon>Xenoophorus</taxon>
    </lineage>
</organism>
<reference evidence="2 3" key="1">
    <citation type="submission" date="2021-06" db="EMBL/GenBank/DDBJ databases">
        <authorList>
            <person name="Palmer J.M."/>
        </authorList>
    </citation>
    <scope>NUCLEOTIDE SEQUENCE [LARGE SCALE GENOMIC DNA]</scope>
    <source>
        <strain evidence="2 3">XC_2019</strain>
        <tissue evidence="2">Muscle</tissue>
    </source>
</reference>
<accession>A0ABV0QGH2</accession>
<dbReference type="EMBL" id="JAHRIN010009897">
    <property type="protein sequence ID" value="MEQ2194913.1"/>
    <property type="molecule type" value="Genomic_DNA"/>
</dbReference>
<gene>
    <name evidence="2" type="ORF">XENOCAPTIV_004630</name>
</gene>
<feature type="region of interest" description="Disordered" evidence="1">
    <location>
        <begin position="157"/>
        <end position="182"/>
    </location>
</feature>